<dbReference type="Gene3D" id="2.40.10.10">
    <property type="entry name" value="Trypsin-like serine proteases"/>
    <property type="match status" value="3"/>
</dbReference>
<dbReference type="Proteomes" id="UP000036987">
    <property type="component" value="Unassembled WGS sequence"/>
</dbReference>
<name>A0A0K9PSR3_ZOSMR</name>
<dbReference type="FunFam" id="2.40.10.10:FF:000096">
    <property type="entry name" value="Glyoxysomal processing protease glyoxysomal"/>
    <property type="match status" value="1"/>
</dbReference>
<comment type="caution">
    <text evidence="1">The sequence shown here is derived from an EMBL/GenBank/DDBJ whole genome shotgun (WGS) entry which is preliminary data.</text>
</comment>
<evidence type="ECO:0000313" key="2">
    <source>
        <dbReference type="Proteomes" id="UP000036987"/>
    </source>
</evidence>
<keyword evidence="1" id="KW-0378">Hydrolase</keyword>
<dbReference type="STRING" id="29655.A0A0K9PSR3"/>
<keyword evidence="1" id="KW-0645">Protease</keyword>
<dbReference type="AlphaFoldDB" id="A0A0K9PSR3"/>
<reference evidence="2" key="1">
    <citation type="journal article" date="2016" name="Nature">
        <title>The genome of the seagrass Zostera marina reveals angiosperm adaptation to the sea.</title>
        <authorList>
            <person name="Olsen J.L."/>
            <person name="Rouze P."/>
            <person name="Verhelst B."/>
            <person name="Lin Y.-C."/>
            <person name="Bayer T."/>
            <person name="Collen J."/>
            <person name="Dattolo E."/>
            <person name="De Paoli E."/>
            <person name="Dittami S."/>
            <person name="Maumus F."/>
            <person name="Michel G."/>
            <person name="Kersting A."/>
            <person name="Lauritano C."/>
            <person name="Lohaus R."/>
            <person name="Toepel M."/>
            <person name="Tonon T."/>
            <person name="Vanneste K."/>
            <person name="Amirebrahimi M."/>
            <person name="Brakel J."/>
            <person name="Bostroem C."/>
            <person name="Chovatia M."/>
            <person name="Grimwood J."/>
            <person name="Jenkins J.W."/>
            <person name="Jueterbock A."/>
            <person name="Mraz A."/>
            <person name="Stam W.T."/>
            <person name="Tice H."/>
            <person name="Bornberg-Bauer E."/>
            <person name="Green P.J."/>
            <person name="Pearson G.A."/>
            <person name="Procaccini G."/>
            <person name="Duarte C.M."/>
            <person name="Schmutz J."/>
            <person name="Reusch T.B.H."/>
            <person name="Van de Peer Y."/>
        </authorList>
    </citation>
    <scope>NUCLEOTIDE SEQUENCE [LARGE SCALE GENOMIC DNA]</scope>
    <source>
        <strain evidence="2">cv. Finnish</strain>
    </source>
</reference>
<dbReference type="InterPro" id="IPR039245">
    <property type="entry name" value="TYSND1/DEG15"/>
</dbReference>
<dbReference type="InterPro" id="IPR009003">
    <property type="entry name" value="Peptidase_S1_PA"/>
</dbReference>
<sequence length="645" mass="71040">MSKEMEVTEIAEMARKHSVMVRIQGPDPKGLKMKRNMFHHHQNGKTTLSASGLLLSKPVTASLGIIDKLPGSCSAIVVTISSVVQPFLRFRPTATDKSKIFLPELVTETFIHVLIDQESKDCIVHDSNANPYWAEAQLLALVEVPTSTIALRSIVGNLSSHQNWDVGWSHAPLSNDIMHSSTEGLQDEPITITVAILGLMEADIKKTSHLNICRSQRQKRGDPLLVVGSPFGILSPLHFFNSIFVGAVANCMPANSSQISLLVADIRCLPGTEGAPVFDKHAHLCGLLAKPLRQKDSGVEIQLVITWNAIENAFGSVKCESHNASEKWHGNNLHEPWTSQSPVERAISSIVLITVSNGSWASGIVLNTHGLILTNAHLLEPWRYGRTHALNTVKKMTCGVQEKNPINPSLSTSYRNYDKLRVRLNHLKPWNWSDARVVYVSKGPIDVALLQLETVPDELHPITVDVSPPSIGFHVHAIGHGNFGAWSDALPQVFSGVISKVVSGKRCSQLDKSEKEKRVPVMLETTAPIYSGMSGGAVVNSKGRMIGLVTSNTRHRESAIISELNFSIPIAVLEPVFRFLVEEDISILQVLDKNDTFLSSVWALESPMAPLLEEKEEKGSRFSEFLAKMKMKNQPFSKREIISKL</sequence>
<dbReference type="FunFam" id="2.40.10.10:FF:000074">
    <property type="entry name" value="glyoxysomal processing protease, glyoxysomal-like"/>
    <property type="match status" value="1"/>
</dbReference>
<keyword evidence="2" id="KW-1185">Reference proteome</keyword>
<gene>
    <name evidence="1" type="ORF">ZOSMA_170G00370</name>
</gene>
<protein>
    <submittedName>
        <fullName evidence="1">Glyoxysomal processing protease, glyoxysomal</fullName>
    </submittedName>
</protein>
<organism evidence="1 2">
    <name type="scientific">Zostera marina</name>
    <name type="common">Eelgrass</name>
    <dbReference type="NCBI Taxonomy" id="29655"/>
    <lineage>
        <taxon>Eukaryota</taxon>
        <taxon>Viridiplantae</taxon>
        <taxon>Streptophyta</taxon>
        <taxon>Embryophyta</taxon>
        <taxon>Tracheophyta</taxon>
        <taxon>Spermatophyta</taxon>
        <taxon>Magnoliopsida</taxon>
        <taxon>Liliopsida</taxon>
        <taxon>Zosteraceae</taxon>
        <taxon>Zostera</taxon>
    </lineage>
</organism>
<evidence type="ECO:0000313" key="1">
    <source>
        <dbReference type="EMBL" id="KMZ72016.1"/>
    </source>
</evidence>
<dbReference type="SUPFAM" id="SSF50494">
    <property type="entry name" value="Trypsin-like serine proteases"/>
    <property type="match status" value="2"/>
</dbReference>
<dbReference type="GO" id="GO:0004252">
    <property type="term" value="F:serine-type endopeptidase activity"/>
    <property type="evidence" value="ECO:0000318"/>
    <property type="project" value="GO_Central"/>
</dbReference>
<proteinExistence type="predicted"/>
<dbReference type="PANTHER" id="PTHR21004">
    <property type="entry name" value="SERINE PROTEASE-RELATED"/>
    <property type="match status" value="1"/>
</dbReference>
<dbReference type="OrthoDB" id="17845at2759"/>
<dbReference type="EMBL" id="LFYR01000644">
    <property type="protein sequence ID" value="KMZ72016.1"/>
    <property type="molecule type" value="Genomic_DNA"/>
</dbReference>
<dbReference type="OMA" id="IELCAIR"/>
<dbReference type="InterPro" id="IPR043504">
    <property type="entry name" value="Peptidase_S1_PA_chymotrypsin"/>
</dbReference>
<accession>A0A0K9PSR3</accession>
<dbReference type="GO" id="GO:0005777">
    <property type="term" value="C:peroxisome"/>
    <property type="evidence" value="ECO:0000318"/>
    <property type="project" value="GO_Central"/>
</dbReference>
<dbReference type="GO" id="GO:0016485">
    <property type="term" value="P:protein processing"/>
    <property type="evidence" value="ECO:0000318"/>
    <property type="project" value="GO_Central"/>
</dbReference>
<dbReference type="Pfam" id="PF13365">
    <property type="entry name" value="Trypsin_2"/>
    <property type="match status" value="1"/>
</dbReference>
<dbReference type="PANTHER" id="PTHR21004:SF0">
    <property type="entry name" value="PEROXISOMAL LEADER PEPTIDE-PROCESSING PROTEASE"/>
    <property type="match status" value="1"/>
</dbReference>